<gene>
    <name evidence="1" type="ORF">FSB64_25600</name>
</gene>
<organism evidence="1 2">
    <name type="scientific">Paraburkholderia youngii</name>
    <dbReference type="NCBI Taxonomy" id="2782701"/>
    <lineage>
        <taxon>Bacteria</taxon>
        <taxon>Pseudomonadati</taxon>
        <taxon>Pseudomonadota</taxon>
        <taxon>Betaproteobacteria</taxon>
        <taxon>Burkholderiales</taxon>
        <taxon>Burkholderiaceae</taxon>
        <taxon>Paraburkholderia</taxon>
    </lineage>
</organism>
<reference evidence="1 2" key="1">
    <citation type="submission" date="2019-08" db="EMBL/GenBank/DDBJ databases">
        <title>Paraburkholderia simonii sp. nov. and P. youngii sp. nov. Brazilian and Mexican Mimosa-associated rhizobia.</title>
        <authorList>
            <person name="Mavima L."/>
            <person name="Beukes C.W."/>
            <person name="Palmer M."/>
            <person name="De Meyer S.E."/>
            <person name="James E.K."/>
            <person name="Maluk M."/>
            <person name="Avontuur J.R."/>
            <person name="Chan W.Y."/>
            <person name="Venter S.N."/>
            <person name="Steenkamp E.T."/>
        </authorList>
    </citation>
    <scope>NUCLEOTIDE SEQUENCE [LARGE SCALE GENOMIC DNA]</scope>
    <source>
        <strain evidence="1 2">JPY454</strain>
    </source>
</reference>
<dbReference type="EMBL" id="VOMC01000030">
    <property type="protein sequence ID" value="NVI07070.1"/>
    <property type="molecule type" value="Genomic_DNA"/>
</dbReference>
<comment type="caution">
    <text evidence="1">The sequence shown here is derived from an EMBL/GenBank/DDBJ whole genome shotgun (WGS) entry which is preliminary data.</text>
</comment>
<accession>A0ABX2NRJ1</accession>
<evidence type="ECO:0000313" key="2">
    <source>
        <dbReference type="Proteomes" id="UP000821598"/>
    </source>
</evidence>
<protein>
    <submittedName>
        <fullName evidence="1">Uncharacterized protein</fullName>
    </submittedName>
</protein>
<keyword evidence="2" id="KW-1185">Reference proteome</keyword>
<name>A0ABX2NRJ1_9BURK</name>
<proteinExistence type="predicted"/>
<dbReference type="RefSeq" id="WP_176368291.1">
    <property type="nucleotide sequence ID" value="NZ_VOMC01000030.1"/>
</dbReference>
<sequence>MNLFVEELTKYLTDECARVLAPGASGTNKITLVVQSLPLEETIAVLERVDDYFTTAFPGTERAIKISRGLWLSWNADERAALPNPDETERMWVDMGDQLTTFRNRGHCVFFGFDHASDKGSLKDFHLVSEDLLWRRVLRDGFKKTPLGAVNHFDKLLTLVV</sequence>
<dbReference type="Proteomes" id="UP000821598">
    <property type="component" value="Unassembled WGS sequence"/>
</dbReference>
<evidence type="ECO:0000313" key="1">
    <source>
        <dbReference type="EMBL" id="NVI07070.1"/>
    </source>
</evidence>